<dbReference type="GO" id="GO:0005737">
    <property type="term" value="C:cytoplasm"/>
    <property type="evidence" value="ECO:0007669"/>
    <property type="project" value="UniProtKB-SubCell"/>
</dbReference>
<dbReference type="InterPro" id="IPR036388">
    <property type="entry name" value="WH-like_DNA-bd_sf"/>
</dbReference>
<evidence type="ECO:0000259" key="5">
    <source>
        <dbReference type="Pfam" id="PF21981"/>
    </source>
</evidence>
<organism evidence="6">
    <name type="scientific">bioreactor metagenome</name>
    <dbReference type="NCBI Taxonomy" id="1076179"/>
    <lineage>
        <taxon>unclassified sequences</taxon>
        <taxon>metagenomes</taxon>
        <taxon>ecological metagenomes</taxon>
    </lineage>
</organism>
<dbReference type="InterPro" id="IPR053925">
    <property type="entry name" value="RecX_HTH_3rd"/>
</dbReference>
<accession>A0A645I5F8</accession>
<comment type="similarity">
    <text evidence="2">Belongs to the RecX family.</text>
</comment>
<proteinExistence type="inferred from homology"/>
<evidence type="ECO:0000256" key="1">
    <source>
        <dbReference type="ARBA" id="ARBA00004496"/>
    </source>
</evidence>
<dbReference type="Pfam" id="PF21981">
    <property type="entry name" value="RecX_HTH3"/>
    <property type="match status" value="1"/>
</dbReference>
<evidence type="ECO:0000256" key="2">
    <source>
        <dbReference type="ARBA" id="ARBA00009695"/>
    </source>
</evidence>
<keyword evidence="4" id="KW-0963">Cytoplasm</keyword>
<name>A0A645I5F8_9ZZZZ</name>
<comment type="subcellular location">
    <subcellularLocation>
        <location evidence="1">Cytoplasm</location>
    </subcellularLocation>
</comment>
<evidence type="ECO:0000256" key="4">
    <source>
        <dbReference type="ARBA" id="ARBA00022490"/>
    </source>
</evidence>
<evidence type="ECO:0000256" key="3">
    <source>
        <dbReference type="ARBA" id="ARBA00018111"/>
    </source>
</evidence>
<dbReference type="EMBL" id="VSSQ01106515">
    <property type="protein sequence ID" value="MPN46116.1"/>
    <property type="molecule type" value="Genomic_DNA"/>
</dbReference>
<gene>
    <name evidence="6" type="primary">recX_44</name>
    <name evidence="6" type="ORF">SDC9_193699</name>
</gene>
<evidence type="ECO:0000313" key="6">
    <source>
        <dbReference type="EMBL" id="MPN46116.1"/>
    </source>
</evidence>
<dbReference type="Gene3D" id="1.10.10.10">
    <property type="entry name" value="Winged helix-like DNA-binding domain superfamily/Winged helix DNA-binding domain"/>
    <property type="match status" value="2"/>
</dbReference>
<feature type="domain" description="RecX third three-helical" evidence="5">
    <location>
        <begin position="131"/>
        <end position="174"/>
    </location>
</feature>
<reference evidence="6" key="1">
    <citation type="submission" date="2019-08" db="EMBL/GenBank/DDBJ databases">
        <authorList>
            <person name="Kucharzyk K."/>
            <person name="Murdoch R.W."/>
            <person name="Higgins S."/>
            <person name="Loffler F."/>
        </authorList>
    </citation>
    <scope>NUCLEOTIDE SEQUENCE</scope>
</reference>
<sequence>MSLHKGQEIDQKLYEIIKDTSLLYLGREYALRQIAISPKTEKTLKLKLKLFFQKIRKKFNLITSDSISIIIDQIISDLNSKNLLNQTDFVSYFINKNRHKSKTQILYLLCQQGIEITPDITSQLSSDGDYQLIEKYFNKKRISPDLLKDFNYRQKLMSSLFRRGFKLSDIKAVIDAFLNLK</sequence>
<dbReference type="AlphaFoldDB" id="A0A645I5F8"/>
<protein>
    <recommendedName>
        <fullName evidence="3">Regulatory protein RecX</fullName>
    </recommendedName>
</protein>
<comment type="caution">
    <text evidence="6">The sequence shown here is derived from an EMBL/GenBank/DDBJ whole genome shotgun (WGS) entry which is preliminary data.</text>
</comment>